<dbReference type="AlphaFoldDB" id="A0A3S8Z6J3"/>
<name>A0A3S8Z6J3_9ACTO</name>
<organism evidence="1 2">
    <name type="scientific">Flaviflexus salsibiostraticola</name>
    <dbReference type="NCBI Taxonomy" id="1282737"/>
    <lineage>
        <taxon>Bacteria</taxon>
        <taxon>Bacillati</taxon>
        <taxon>Actinomycetota</taxon>
        <taxon>Actinomycetes</taxon>
        <taxon>Actinomycetales</taxon>
        <taxon>Actinomycetaceae</taxon>
        <taxon>Flaviflexus</taxon>
    </lineage>
</organism>
<dbReference type="EMBL" id="CP034438">
    <property type="protein sequence ID" value="AZN29105.1"/>
    <property type="molecule type" value="Genomic_DNA"/>
</dbReference>
<evidence type="ECO:0000313" key="1">
    <source>
        <dbReference type="EMBL" id="AZN29105.1"/>
    </source>
</evidence>
<dbReference type="OrthoDB" id="3268233at2"/>
<proteinExistence type="predicted"/>
<gene>
    <name evidence="1" type="ORF">EJO69_01420</name>
</gene>
<dbReference type="RefSeq" id="WP_126038248.1">
    <property type="nucleotide sequence ID" value="NZ_CP034438.1"/>
</dbReference>
<accession>A0A3S8Z6J3</accession>
<reference evidence="1 2" key="1">
    <citation type="submission" date="2018-12" db="EMBL/GenBank/DDBJ databases">
        <title>Complete genome sequence of Flaviflexus salsibiostraticola KCTC 33148.</title>
        <authorList>
            <person name="Bae J.-W."/>
        </authorList>
    </citation>
    <scope>NUCLEOTIDE SEQUENCE [LARGE SCALE GENOMIC DNA]</scope>
    <source>
        <strain evidence="1 2">KCTC 33148</strain>
    </source>
</reference>
<sequence>MTRGEAEFTGRIHSLTLPGAGAHPTLRVQVENENGGVELVFVGYRSLPGFQIGRTITARGRMAPGARMYNPSYWLKAETHERPAVR</sequence>
<evidence type="ECO:0008006" key="3">
    <source>
        <dbReference type="Google" id="ProtNLM"/>
    </source>
</evidence>
<evidence type="ECO:0000313" key="2">
    <source>
        <dbReference type="Proteomes" id="UP000270021"/>
    </source>
</evidence>
<dbReference type="Proteomes" id="UP000270021">
    <property type="component" value="Chromosome"/>
</dbReference>
<keyword evidence="2" id="KW-1185">Reference proteome</keyword>
<dbReference type="KEGG" id="fsl:EJO69_01420"/>
<protein>
    <recommendedName>
        <fullName evidence="3">DNA-binding protein</fullName>
    </recommendedName>
</protein>